<evidence type="ECO:0000256" key="1">
    <source>
        <dbReference type="SAM" id="MobiDB-lite"/>
    </source>
</evidence>
<dbReference type="AlphaFoldDB" id="A0A2K3KT22"/>
<organism evidence="2 3">
    <name type="scientific">Trifolium pratense</name>
    <name type="common">Red clover</name>
    <dbReference type="NCBI Taxonomy" id="57577"/>
    <lineage>
        <taxon>Eukaryota</taxon>
        <taxon>Viridiplantae</taxon>
        <taxon>Streptophyta</taxon>
        <taxon>Embryophyta</taxon>
        <taxon>Tracheophyta</taxon>
        <taxon>Spermatophyta</taxon>
        <taxon>Magnoliopsida</taxon>
        <taxon>eudicotyledons</taxon>
        <taxon>Gunneridae</taxon>
        <taxon>Pentapetalae</taxon>
        <taxon>rosids</taxon>
        <taxon>fabids</taxon>
        <taxon>Fabales</taxon>
        <taxon>Fabaceae</taxon>
        <taxon>Papilionoideae</taxon>
        <taxon>50 kb inversion clade</taxon>
        <taxon>NPAAA clade</taxon>
        <taxon>Hologalegina</taxon>
        <taxon>IRL clade</taxon>
        <taxon>Trifolieae</taxon>
        <taxon>Trifolium</taxon>
    </lineage>
</organism>
<reference evidence="2 3" key="1">
    <citation type="journal article" date="2014" name="Am. J. Bot.">
        <title>Genome assembly and annotation for red clover (Trifolium pratense; Fabaceae).</title>
        <authorList>
            <person name="Istvanek J."/>
            <person name="Jaros M."/>
            <person name="Krenek A."/>
            <person name="Repkova J."/>
        </authorList>
    </citation>
    <scope>NUCLEOTIDE SEQUENCE [LARGE SCALE GENOMIC DNA]</scope>
    <source>
        <strain evidence="3">cv. Tatra</strain>
        <tissue evidence="2">Young leaves</tissue>
    </source>
</reference>
<dbReference type="Proteomes" id="UP000236291">
    <property type="component" value="Unassembled WGS sequence"/>
</dbReference>
<evidence type="ECO:0000313" key="2">
    <source>
        <dbReference type="EMBL" id="PNX69425.1"/>
    </source>
</evidence>
<comment type="caution">
    <text evidence="2">The sequence shown here is derived from an EMBL/GenBank/DDBJ whole genome shotgun (WGS) entry which is preliminary data.</text>
</comment>
<feature type="region of interest" description="Disordered" evidence="1">
    <location>
        <begin position="1"/>
        <end position="22"/>
    </location>
</feature>
<protein>
    <submittedName>
        <fullName evidence="2">Uncharacterized protein</fullName>
    </submittedName>
</protein>
<gene>
    <name evidence="2" type="ORF">L195_g064431</name>
</gene>
<accession>A0A2K3KT22</accession>
<evidence type="ECO:0000313" key="3">
    <source>
        <dbReference type="Proteomes" id="UP000236291"/>
    </source>
</evidence>
<dbReference type="EMBL" id="ASHM01249438">
    <property type="protein sequence ID" value="PNX69425.1"/>
    <property type="molecule type" value="Genomic_DNA"/>
</dbReference>
<feature type="non-terminal residue" evidence="2">
    <location>
        <position position="1"/>
    </location>
</feature>
<name>A0A2K3KT22_TRIPR</name>
<sequence>RRDRGIELRRGRGASHARRNNIAEDQFSSSLITRGVEQLHARRSGK</sequence>
<proteinExistence type="predicted"/>
<feature type="compositionally biased region" description="Basic and acidic residues" evidence="1">
    <location>
        <begin position="1"/>
        <end position="10"/>
    </location>
</feature>
<reference evidence="2 3" key="2">
    <citation type="journal article" date="2017" name="Front. Plant Sci.">
        <title>Gene Classification and Mining of Molecular Markers Useful in Red Clover (Trifolium pratense) Breeding.</title>
        <authorList>
            <person name="Istvanek J."/>
            <person name="Dluhosova J."/>
            <person name="Dluhos P."/>
            <person name="Patkova L."/>
            <person name="Nedelnik J."/>
            <person name="Repkova J."/>
        </authorList>
    </citation>
    <scope>NUCLEOTIDE SEQUENCE [LARGE SCALE GENOMIC DNA]</scope>
    <source>
        <strain evidence="3">cv. Tatra</strain>
        <tissue evidence="2">Young leaves</tissue>
    </source>
</reference>